<gene>
    <name evidence="4" type="ORF">HNP84_006136</name>
</gene>
<feature type="domain" description="HTH merR-type" evidence="3">
    <location>
        <begin position="10"/>
        <end position="79"/>
    </location>
</feature>
<keyword evidence="1 4" id="KW-0238">DNA-binding</keyword>
<dbReference type="PRINTS" id="PR00040">
    <property type="entry name" value="HTHMERR"/>
</dbReference>
<dbReference type="EMBL" id="JACHGN010000014">
    <property type="protein sequence ID" value="MBB5136389.1"/>
    <property type="molecule type" value="Genomic_DNA"/>
</dbReference>
<sequence length="257" mass="28689">MTGKNGAGRRWSIGELARASGVTVRALRHYDEIGLVRAGERTASGHRRYTAGDVRRLYRVRALRALGLPLEEIREALATPADALEAMRALLAAQLLELNGQAERLRRLTEQVRDLMQRLDQASLPDPEDFMTTLETMAMLDGYFTPEQREELAGRRAELGAEAVEQAKARFAGLVEQLLRHVQDGTPTDDPQVQDLVRRWDELGAAFHGDGDSGEQTAAAARRMWREHSEELGARLPWPAEKMAELVAYLESARATH</sequence>
<dbReference type="Proteomes" id="UP000578449">
    <property type="component" value="Unassembled WGS sequence"/>
</dbReference>
<evidence type="ECO:0000256" key="2">
    <source>
        <dbReference type="SAM" id="Coils"/>
    </source>
</evidence>
<dbReference type="Gene3D" id="1.10.1660.10">
    <property type="match status" value="1"/>
</dbReference>
<dbReference type="InterPro" id="IPR009061">
    <property type="entry name" value="DNA-bd_dom_put_sf"/>
</dbReference>
<dbReference type="PANTHER" id="PTHR30204">
    <property type="entry name" value="REDOX-CYCLING DRUG-SENSING TRANSCRIPTIONAL ACTIVATOR SOXR"/>
    <property type="match status" value="1"/>
</dbReference>
<evidence type="ECO:0000259" key="3">
    <source>
        <dbReference type="PROSITE" id="PS50937"/>
    </source>
</evidence>
<evidence type="ECO:0000256" key="1">
    <source>
        <dbReference type="ARBA" id="ARBA00023125"/>
    </source>
</evidence>
<keyword evidence="2" id="KW-0175">Coiled coil</keyword>
<dbReference type="InterPro" id="IPR012925">
    <property type="entry name" value="TipAS_dom"/>
</dbReference>
<dbReference type="InterPro" id="IPR047057">
    <property type="entry name" value="MerR_fam"/>
</dbReference>
<dbReference type="PROSITE" id="PS50937">
    <property type="entry name" value="HTH_MERR_2"/>
    <property type="match status" value="1"/>
</dbReference>
<dbReference type="PROSITE" id="PS00552">
    <property type="entry name" value="HTH_MERR_1"/>
    <property type="match status" value="1"/>
</dbReference>
<reference evidence="4 5" key="1">
    <citation type="submission" date="2020-08" db="EMBL/GenBank/DDBJ databases">
        <title>Genomic Encyclopedia of Type Strains, Phase IV (KMG-IV): sequencing the most valuable type-strain genomes for metagenomic binning, comparative biology and taxonomic classification.</title>
        <authorList>
            <person name="Goeker M."/>
        </authorList>
    </citation>
    <scope>NUCLEOTIDE SEQUENCE [LARGE SCALE GENOMIC DNA]</scope>
    <source>
        <strain evidence="4 5">DSM 45615</strain>
    </source>
</reference>
<evidence type="ECO:0000313" key="4">
    <source>
        <dbReference type="EMBL" id="MBB5136389.1"/>
    </source>
</evidence>
<dbReference type="RefSeq" id="WP_185053281.1">
    <property type="nucleotide sequence ID" value="NZ_BAABIX010000011.1"/>
</dbReference>
<dbReference type="PANTHER" id="PTHR30204:SF93">
    <property type="entry name" value="HTH MERR-TYPE DOMAIN-CONTAINING PROTEIN"/>
    <property type="match status" value="1"/>
</dbReference>
<dbReference type="Pfam" id="PF07739">
    <property type="entry name" value="TipAS"/>
    <property type="match status" value="1"/>
</dbReference>
<dbReference type="SMART" id="SM00422">
    <property type="entry name" value="HTH_MERR"/>
    <property type="match status" value="1"/>
</dbReference>
<dbReference type="GO" id="GO:0003700">
    <property type="term" value="F:DNA-binding transcription factor activity"/>
    <property type="evidence" value="ECO:0007669"/>
    <property type="project" value="InterPro"/>
</dbReference>
<organism evidence="4 5">
    <name type="scientific">Thermocatellispora tengchongensis</name>
    <dbReference type="NCBI Taxonomy" id="1073253"/>
    <lineage>
        <taxon>Bacteria</taxon>
        <taxon>Bacillati</taxon>
        <taxon>Actinomycetota</taxon>
        <taxon>Actinomycetes</taxon>
        <taxon>Streptosporangiales</taxon>
        <taxon>Streptosporangiaceae</taxon>
        <taxon>Thermocatellispora</taxon>
    </lineage>
</organism>
<dbReference type="CDD" id="cd01106">
    <property type="entry name" value="HTH_TipAL-Mta"/>
    <property type="match status" value="1"/>
</dbReference>
<dbReference type="SUPFAM" id="SSF46955">
    <property type="entry name" value="Putative DNA-binding domain"/>
    <property type="match status" value="1"/>
</dbReference>
<protein>
    <submittedName>
        <fullName evidence="4">DNA-binding transcriptional MerR regulator</fullName>
    </submittedName>
</protein>
<keyword evidence="5" id="KW-1185">Reference proteome</keyword>
<dbReference type="Pfam" id="PF13411">
    <property type="entry name" value="MerR_1"/>
    <property type="match status" value="1"/>
</dbReference>
<feature type="coiled-coil region" evidence="2">
    <location>
        <begin position="91"/>
        <end position="122"/>
    </location>
</feature>
<dbReference type="AlphaFoldDB" id="A0A840PBL3"/>
<proteinExistence type="predicted"/>
<comment type="caution">
    <text evidence="4">The sequence shown here is derived from an EMBL/GenBank/DDBJ whole genome shotgun (WGS) entry which is preliminary data.</text>
</comment>
<name>A0A840PBL3_9ACTN</name>
<evidence type="ECO:0000313" key="5">
    <source>
        <dbReference type="Proteomes" id="UP000578449"/>
    </source>
</evidence>
<accession>A0A840PBL3</accession>
<dbReference type="GO" id="GO:0003677">
    <property type="term" value="F:DNA binding"/>
    <property type="evidence" value="ECO:0007669"/>
    <property type="project" value="UniProtKB-KW"/>
</dbReference>
<dbReference type="InterPro" id="IPR000551">
    <property type="entry name" value="MerR-type_HTH_dom"/>
</dbReference>